<sequence>MPSGFPAMGITFDRHGFPDSNKTLVFVVTQDESNRTWGRSTPFRPEEFEDVKKGIKKKGRTWGPSSVQSKERPAAAERVRPLSDGSNPWSTSLVKCQKAVPLSALFAEQSPIDPSGICAHPPQLHKN</sequence>
<dbReference type="OrthoDB" id="339325at2759"/>
<reference evidence="2 3" key="1">
    <citation type="submission" date="2019-03" db="EMBL/GenBank/DDBJ databases">
        <title>First draft genome of Liparis tanakae, snailfish: a comprehensive survey of snailfish specific genes.</title>
        <authorList>
            <person name="Kim W."/>
            <person name="Song I."/>
            <person name="Jeong J.-H."/>
            <person name="Kim D."/>
            <person name="Kim S."/>
            <person name="Ryu S."/>
            <person name="Song J.Y."/>
            <person name="Lee S.K."/>
        </authorList>
    </citation>
    <scope>NUCLEOTIDE SEQUENCE [LARGE SCALE GENOMIC DNA]</scope>
    <source>
        <tissue evidence="2">Muscle</tissue>
    </source>
</reference>
<feature type="region of interest" description="Disordered" evidence="1">
    <location>
        <begin position="56"/>
        <end position="90"/>
    </location>
</feature>
<evidence type="ECO:0000256" key="1">
    <source>
        <dbReference type="SAM" id="MobiDB-lite"/>
    </source>
</evidence>
<protein>
    <submittedName>
        <fullName evidence="2">Mitogen-activated protein kinase kinase kinase MLK4</fullName>
    </submittedName>
</protein>
<dbReference type="GO" id="GO:0016301">
    <property type="term" value="F:kinase activity"/>
    <property type="evidence" value="ECO:0007669"/>
    <property type="project" value="UniProtKB-KW"/>
</dbReference>
<gene>
    <name evidence="2" type="primary">MLK4_1</name>
    <name evidence="2" type="ORF">EYF80_010319</name>
</gene>
<accession>A0A4Z2IQK4</accession>
<evidence type="ECO:0000313" key="2">
    <source>
        <dbReference type="EMBL" id="TNN79502.1"/>
    </source>
</evidence>
<organism evidence="2 3">
    <name type="scientific">Liparis tanakae</name>
    <name type="common">Tanaka's snailfish</name>
    <dbReference type="NCBI Taxonomy" id="230148"/>
    <lineage>
        <taxon>Eukaryota</taxon>
        <taxon>Metazoa</taxon>
        <taxon>Chordata</taxon>
        <taxon>Craniata</taxon>
        <taxon>Vertebrata</taxon>
        <taxon>Euteleostomi</taxon>
        <taxon>Actinopterygii</taxon>
        <taxon>Neopterygii</taxon>
        <taxon>Teleostei</taxon>
        <taxon>Neoteleostei</taxon>
        <taxon>Acanthomorphata</taxon>
        <taxon>Eupercaria</taxon>
        <taxon>Perciformes</taxon>
        <taxon>Cottioidei</taxon>
        <taxon>Cottales</taxon>
        <taxon>Liparidae</taxon>
        <taxon>Liparis</taxon>
    </lineage>
</organism>
<keyword evidence="3" id="KW-1185">Reference proteome</keyword>
<comment type="caution">
    <text evidence="2">The sequence shown here is derived from an EMBL/GenBank/DDBJ whole genome shotgun (WGS) entry which is preliminary data.</text>
</comment>
<name>A0A4Z2IQK4_9TELE</name>
<dbReference type="Proteomes" id="UP000314294">
    <property type="component" value="Unassembled WGS sequence"/>
</dbReference>
<evidence type="ECO:0000313" key="3">
    <source>
        <dbReference type="Proteomes" id="UP000314294"/>
    </source>
</evidence>
<keyword evidence="2" id="KW-0418">Kinase</keyword>
<feature type="compositionally biased region" description="Basic and acidic residues" evidence="1">
    <location>
        <begin position="69"/>
        <end position="81"/>
    </location>
</feature>
<dbReference type="AlphaFoldDB" id="A0A4Z2IQK4"/>
<keyword evidence="2" id="KW-0808">Transferase</keyword>
<dbReference type="EMBL" id="SRLO01000064">
    <property type="protein sequence ID" value="TNN79502.1"/>
    <property type="molecule type" value="Genomic_DNA"/>
</dbReference>
<proteinExistence type="predicted"/>